<evidence type="ECO:0000256" key="3">
    <source>
        <dbReference type="ARBA" id="ARBA00022833"/>
    </source>
</evidence>
<evidence type="ECO:0000313" key="7">
    <source>
        <dbReference type="Proteomes" id="UP001194746"/>
    </source>
</evidence>
<keyword evidence="2 4" id="KW-0863">Zinc-finger</keyword>
<evidence type="ECO:0000256" key="2">
    <source>
        <dbReference type="ARBA" id="ARBA00022771"/>
    </source>
</evidence>
<keyword evidence="1" id="KW-0479">Metal-binding</keyword>
<comment type="caution">
    <text evidence="6">The sequence shown here is derived from an EMBL/GenBank/DDBJ whole genome shotgun (WGS) entry which is preliminary data.</text>
</comment>
<dbReference type="PROSITE" id="PS01360">
    <property type="entry name" value="ZF_MYND_1"/>
    <property type="match status" value="1"/>
</dbReference>
<evidence type="ECO:0000256" key="1">
    <source>
        <dbReference type="ARBA" id="ARBA00022723"/>
    </source>
</evidence>
<proteinExistence type="predicted"/>
<evidence type="ECO:0000256" key="4">
    <source>
        <dbReference type="PROSITE-ProRule" id="PRU00134"/>
    </source>
</evidence>
<protein>
    <recommendedName>
        <fullName evidence="5">MYND-type domain-containing protein</fullName>
    </recommendedName>
</protein>
<reference evidence="6" key="2">
    <citation type="submission" date="2020-02" db="EMBL/GenBank/DDBJ databases">
        <authorList>
            <person name="Gilchrist C.L.M."/>
            <person name="Chooi Y.-H."/>
        </authorList>
    </citation>
    <scope>NUCLEOTIDE SEQUENCE</scope>
    <source>
        <strain evidence="6">MST-FP2251</strain>
    </source>
</reference>
<keyword evidence="7" id="KW-1185">Reference proteome</keyword>
<keyword evidence="3" id="KW-0862">Zinc</keyword>
<name>A0AAD4CYI3_ASPNN</name>
<dbReference type="GO" id="GO:0005634">
    <property type="term" value="C:nucleus"/>
    <property type="evidence" value="ECO:0007669"/>
    <property type="project" value="TreeGrafter"/>
</dbReference>
<dbReference type="AlphaFoldDB" id="A0AAD4CYI3"/>
<dbReference type="Pfam" id="PF01753">
    <property type="entry name" value="zf-MYND"/>
    <property type="match status" value="1"/>
</dbReference>
<dbReference type="EMBL" id="VCAU01000002">
    <property type="protein sequence ID" value="KAF9894816.1"/>
    <property type="molecule type" value="Genomic_DNA"/>
</dbReference>
<dbReference type="Proteomes" id="UP001194746">
    <property type="component" value="Unassembled WGS sequence"/>
</dbReference>
<reference evidence="6" key="1">
    <citation type="journal article" date="2019" name="Beilstein J. Org. Chem.">
        <title>Nanangenines: drimane sesquiterpenoids as the dominant metabolite cohort of a novel Australian fungus, Aspergillus nanangensis.</title>
        <authorList>
            <person name="Lacey H.J."/>
            <person name="Gilchrist C.L.M."/>
            <person name="Crombie A."/>
            <person name="Kalaitzis J.A."/>
            <person name="Vuong D."/>
            <person name="Rutledge P.J."/>
            <person name="Turner P."/>
            <person name="Pitt J.I."/>
            <person name="Lacey E."/>
            <person name="Chooi Y.H."/>
            <person name="Piggott A.M."/>
        </authorList>
    </citation>
    <scope>NUCLEOTIDE SEQUENCE</scope>
    <source>
        <strain evidence="6">MST-FP2251</strain>
    </source>
</reference>
<evidence type="ECO:0000313" key="6">
    <source>
        <dbReference type="EMBL" id="KAF9894816.1"/>
    </source>
</evidence>
<accession>A0AAD4CYI3</accession>
<dbReference type="GO" id="GO:0000981">
    <property type="term" value="F:DNA-binding transcription factor activity, RNA polymerase II-specific"/>
    <property type="evidence" value="ECO:0007669"/>
    <property type="project" value="TreeGrafter"/>
</dbReference>
<dbReference type="PROSITE" id="PS50865">
    <property type="entry name" value="ZF_MYND_2"/>
    <property type="match status" value="1"/>
</dbReference>
<dbReference type="PANTHER" id="PTHR10237">
    <property type="entry name" value="DEFORMED EPIDERMAL AUTOREGULATORY FACTOR 1 HOMOLOG SUPPRESSIN"/>
    <property type="match status" value="1"/>
</dbReference>
<organism evidence="6 7">
    <name type="scientific">Aspergillus nanangensis</name>
    <dbReference type="NCBI Taxonomy" id="2582783"/>
    <lineage>
        <taxon>Eukaryota</taxon>
        <taxon>Fungi</taxon>
        <taxon>Dikarya</taxon>
        <taxon>Ascomycota</taxon>
        <taxon>Pezizomycotina</taxon>
        <taxon>Eurotiomycetes</taxon>
        <taxon>Eurotiomycetidae</taxon>
        <taxon>Eurotiales</taxon>
        <taxon>Aspergillaceae</taxon>
        <taxon>Aspergillus</taxon>
        <taxon>Aspergillus subgen. Circumdati</taxon>
    </lineage>
</organism>
<evidence type="ECO:0000259" key="5">
    <source>
        <dbReference type="PROSITE" id="PS50865"/>
    </source>
</evidence>
<dbReference type="InterPro" id="IPR002893">
    <property type="entry name" value="Znf_MYND"/>
</dbReference>
<dbReference type="InterPro" id="IPR024119">
    <property type="entry name" value="TF_DEAF-1"/>
</dbReference>
<dbReference type="GO" id="GO:0008270">
    <property type="term" value="F:zinc ion binding"/>
    <property type="evidence" value="ECO:0007669"/>
    <property type="project" value="UniProtKB-KW"/>
</dbReference>
<sequence>MGRWGWRLFEGDQDLDIVCELPESLSIQTGEWLHSLSQMVHQTDKLAPHEMREFYKPPEYLAELETEVVPWVRAKLNQDNLGDRLFAASRARESNPSSLPPNEYKTIILGALMMRAGAKIKSEDLQHLRDLVARINCNARFALPIFDEGFRSPGRAQFLAALDHYQEGVSRDFQEPSCFQCGQVKGDVGHALLKCGRCQDAWYCDNECQRRHWHEHKPSCIPRQRRLLLNV</sequence>
<dbReference type="PANTHER" id="PTHR10237:SF14">
    <property type="entry name" value="MYND-TYPE DOMAIN-CONTAINING PROTEIN"/>
    <property type="match status" value="1"/>
</dbReference>
<dbReference type="SUPFAM" id="SSF144232">
    <property type="entry name" value="HIT/MYND zinc finger-like"/>
    <property type="match status" value="1"/>
</dbReference>
<gene>
    <name evidence="6" type="ORF">FE257_004437</name>
</gene>
<dbReference type="Gene3D" id="6.10.140.2220">
    <property type="match status" value="1"/>
</dbReference>
<feature type="domain" description="MYND-type" evidence="5">
    <location>
        <begin position="178"/>
        <end position="220"/>
    </location>
</feature>